<evidence type="ECO:0000256" key="1">
    <source>
        <dbReference type="SAM" id="MobiDB-lite"/>
    </source>
</evidence>
<accession>A0ABZ1KJT1</accession>
<name>A0ABZ1KJT1_STRAH</name>
<dbReference type="Proteomes" id="UP001622557">
    <property type="component" value="Chromosome"/>
</dbReference>
<evidence type="ECO:0000313" key="4">
    <source>
        <dbReference type="Proteomes" id="UP001622557"/>
    </source>
</evidence>
<evidence type="ECO:0000313" key="3">
    <source>
        <dbReference type="EMBL" id="WTQ85662.1"/>
    </source>
</evidence>
<evidence type="ECO:0008006" key="5">
    <source>
        <dbReference type="Google" id="ProtNLM"/>
    </source>
</evidence>
<reference evidence="2 4" key="1">
    <citation type="submission" date="2022-10" db="EMBL/GenBank/DDBJ databases">
        <title>The complete genomes of actinobacterial strains from the NBC collection.</title>
        <authorList>
            <person name="Joergensen T.S."/>
            <person name="Alvarez Arevalo M."/>
            <person name="Sterndorff E.B."/>
            <person name="Faurdal D."/>
            <person name="Vuksanovic O."/>
            <person name="Mourched A.-S."/>
            <person name="Charusanti P."/>
            <person name="Shaw S."/>
            <person name="Blin K."/>
            <person name="Weber T."/>
        </authorList>
    </citation>
    <scope>NUCLEOTIDE SEQUENCE [LARGE SCALE GENOMIC DNA]</scope>
    <source>
        <strain evidence="2 4">NBC_00156</strain>
    </source>
</reference>
<sequence>MTTLDQLRKHSKKLVLDPTTTEFLTQAEHEWPAASARWAAHTVEKLLAACPPPTTLGPIEAGEYFTLLRQTLEQDLRALVQSYPTVQWLWYLRRLPDLFEGELPTTGPYDRGLMELMATSSTKPCPALPHSDGQIAFPITDGVVRRVLRLAMTTIVLSDIHSRLRRAGKGMAFQPQPGHLLPVNVPTAHLDEAIALYDQRVAAFGAGLLGAGTQVLSEDHHEDDPLPIIAVAPLPVWQGLPSWQGTPDDGIPVVVWGRFAPRGLSLGQLRNLLTLSNPYAAWWQPQLPALVALLQALSLYLLHYTRHGWLSLTRYGYVTLGRDLLTSYLAHVLPMLRSELDTWFPDHHLTEPDTVLTLLDELPVTTWPLTPPPVLHHAGPDIVVDLDAATRHLLALCTITPEGQGPLVNIRAEHFEQTVQSLIDRSPWKPSPHAPRRGLQPRPHGQSVLTDFDAVGEDGDTLLLVSCKSRPYTGLYDAGDFRTVRNSVTLIEQSLAKWQQVIHTLTEQPQGSNYDLTRYQRILGVVCLPHTPYTPLGDATQIIDTRPNGQTLYRVCGYNELAAWLNAAAAD</sequence>
<proteinExistence type="predicted"/>
<dbReference type="GeneID" id="97286311"/>
<evidence type="ECO:0000313" key="2">
    <source>
        <dbReference type="EMBL" id="WTQ78836.1"/>
    </source>
</evidence>
<dbReference type="EMBL" id="CP108164">
    <property type="protein sequence ID" value="WTQ78836.1"/>
    <property type="molecule type" value="Genomic_DNA"/>
</dbReference>
<gene>
    <name evidence="2" type="ORF">OG350_00275</name>
    <name evidence="3" type="ORF">OG350_37725</name>
</gene>
<dbReference type="RefSeq" id="WP_405444476.1">
    <property type="nucleotide sequence ID" value="NZ_CP108164.1"/>
</dbReference>
<dbReference type="EMBL" id="CP108164">
    <property type="protein sequence ID" value="WTQ85662.1"/>
    <property type="molecule type" value="Genomic_DNA"/>
</dbReference>
<organism evidence="2 4">
    <name type="scientific">Streptomyces achromogenes</name>
    <dbReference type="NCBI Taxonomy" id="67255"/>
    <lineage>
        <taxon>Bacteria</taxon>
        <taxon>Bacillati</taxon>
        <taxon>Actinomycetota</taxon>
        <taxon>Actinomycetes</taxon>
        <taxon>Kitasatosporales</taxon>
        <taxon>Streptomycetaceae</taxon>
        <taxon>Streptomyces</taxon>
    </lineage>
</organism>
<keyword evidence="4" id="KW-1185">Reference proteome</keyword>
<protein>
    <recommendedName>
        <fullName evidence="5">DUF2357 domain-containing protein</fullName>
    </recommendedName>
</protein>
<feature type="region of interest" description="Disordered" evidence="1">
    <location>
        <begin position="423"/>
        <end position="447"/>
    </location>
</feature>